<dbReference type="OrthoDB" id="21151at2759"/>
<name>A0A0C4E2N9_MAGP6</name>
<evidence type="ECO:0000256" key="13">
    <source>
        <dbReference type="SAM" id="MobiDB-lite"/>
    </source>
</evidence>
<evidence type="ECO:0000313" key="17">
    <source>
        <dbReference type="EnsemblFungi" id="MAPG_06679T0"/>
    </source>
</evidence>
<dbReference type="eggNOG" id="ENOG502QSNT">
    <property type="taxonomic scope" value="Eukaryota"/>
</dbReference>
<evidence type="ECO:0000259" key="15">
    <source>
        <dbReference type="Pfam" id="PF12632"/>
    </source>
</evidence>
<reference evidence="17" key="5">
    <citation type="submission" date="2015-06" db="UniProtKB">
        <authorList>
            <consortium name="EnsemblFungi"/>
        </authorList>
    </citation>
    <scope>IDENTIFICATION</scope>
    <source>
        <strain evidence="17">ATCC 64411</strain>
    </source>
</reference>
<dbReference type="Pfam" id="PF12632">
    <property type="entry name" value="Vezatin"/>
    <property type="match status" value="1"/>
</dbReference>
<organism evidence="17 18">
    <name type="scientific">Magnaporthiopsis poae (strain ATCC 64411 / 73-15)</name>
    <name type="common">Kentucky bluegrass fungus</name>
    <name type="synonym">Magnaporthe poae</name>
    <dbReference type="NCBI Taxonomy" id="644358"/>
    <lineage>
        <taxon>Eukaryota</taxon>
        <taxon>Fungi</taxon>
        <taxon>Dikarya</taxon>
        <taxon>Ascomycota</taxon>
        <taxon>Pezizomycotina</taxon>
        <taxon>Sordariomycetes</taxon>
        <taxon>Sordariomycetidae</taxon>
        <taxon>Magnaporthales</taxon>
        <taxon>Magnaporthaceae</taxon>
        <taxon>Magnaporthiopsis</taxon>
    </lineage>
</organism>
<dbReference type="PANTHER" id="PTHR15989:SF5">
    <property type="entry name" value="VEZATIN"/>
    <property type="match status" value="1"/>
</dbReference>
<keyword evidence="6" id="KW-1003">Cell membrane</keyword>
<evidence type="ECO:0000256" key="14">
    <source>
        <dbReference type="SAM" id="Phobius"/>
    </source>
</evidence>
<dbReference type="InterPro" id="IPR026858">
    <property type="entry name" value="Vezatin"/>
</dbReference>
<dbReference type="GO" id="GO:0005634">
    <property type="term" value="C:nucleus"/>
    <property type="evidence" value="ECO:0007669"/>
    <property type="project" value="UniProtKB-SubCell"/>
</dbReference>
<comment type="subcellular location">
    <subcellularLocation>
        <location evidence="2">Cell junction</location>
        <location evidence="2">Adherens junction</location>
    </subcellularLocation>
    <subcellularLocation>
        <location evidence="3">Cell membrane</location>
        <topology evidence="3">Multi-pass membrane protein</topology>
    </subcellularLocation>
    <subcellularLocation>
        <location evidence="1">Nucleus</location>
    </subcellularLocation>
</comment>
<dbReference type="OMA" id="DANTNML"/>
<accession>A0A0C4E2N9</accession>
<dbReference type="VEuPathDB" id="FungiDB:MAPG_06679"/>
<reference evidence="17" key="4">
    <citation type="journal article" date="2015" name="G3 (Bethesda)">
        <title>Genome sequences of three phytopathogenic species of the Magnaporthaceae family of fungi.</title>
        <authorList>
            <person name="Okagaki L.H."/>
            <person name="Nunes C.C."/>
            <person name="Sailsbery J."/>
            <person name="Clay B."/>
            <person name="Brown D."/>
            <person name="John T."/>
            <person name="Oh Y."/>
            <person name="Young N."/>
            <person name="Fitzgerald M."/>
            <person name="Haas B.J."/>
            <person name="Zeng Q."/>
            <person name="Young S."/>
            <person name="Adiconis X."/>
            <person name="Fan L."/>
            <person name="Levin J.Z."/>
            <person name="Mitchell T.K."/>
            <person name="Okubara P.A."/>
            <person name="Farman M.L."/>
            <person name="Kohn L.M."/>
            <person name="Birren B."/>
            <person name="Ma L.-J."/>
            <person name="Dean R.A."/>
        </authorList>
    </citation>
    <scope>NUCLEOTIDE SEQUENCE</scope>
    <source>
        <strain evidence="17">ATCC 64411 / 73-15</strain>
    </source>
</reference>
<evidence type="ECO:0000256" key="3">
    <source>
        <dbReference type="ARBA" id="ARBA00004651"/>
    </source>
</evidence>
<dbReference type="EMBL" id="ADBL01001614">
    <property type="status" value="NOT_ANNOTATED_CDS"/>
    <property type="molecule type" value="Genomic_DNA"/>
</dbReference>
<evidence type="ECO:0000313" key="18">
    <source>
        <dbReference type="Proteomes" id="UP000011715"/>
    </source>
</evidence>
<evidence type="ECO:0000256" key="11">
    <source>
        <dbReference type="ARBA" id="ARBA00023136"/>
    </source>
</evidence>
<dbReference type="GO" id="GO:0017022">
    <property type="term" value="F:myosin binding"/>
    <property type="evidence" value="ECO:0007669"/>
    <property type="project" value="InterPro"/>
</dbReference>
<dbReference type="AlphaFoldDB" id="A0A0C4E2N9"/>
<sequence>METVVFDESPLAEYLKDEDDDDQGTHTWTQPAEPEYNVDTPPPSPPMASFAPGGVPIVKRRFRKKLEPLSVECPENIKLSSSFRSRYSSAVASRIDRAENAKFLEKFRYTVVASQLLGGHSILGAQHTPSRPGHGSELAGDDRPLVGSGLVWTVAGAIAIAWAMNWVFSGGFSNLTRKRVLASLVVVALTASVGNAYIRQRWARYVRDQALAEVTTFTTASQDFDSVVSAAVALVQEVELVSRGYRISAPLPPISRMDERSQTRRCVRLRKALRICFEDCMPKYVQTSDVVKDFSEQLDLEKYYDMYDISHLDMMDALQGFTAAELEDLESLRAFKVVASRFHTLRKSFLCALLALEVKGDKTDFLRWTTVVESLKSLNDVTSTAYERLATILREEESFPVVPTPKMPLSPGRERWRSQMRKLSSLSSGIRGLQAKMTLLREESDRVLNEAEDVSELGPNLMSQYDSIGQDLKILVQAWEEGKSALASGIDRNEKRISSIGSLLSPALSLSGLTTVDEGGVAEALSALNGESSPLASKSSPEADQEIFEAIALPRPRSTLSREERLAKMKADREKKAESRKSIESGRFMLRELETVLNLKNEARHRKSASTGRASL</sequence>
<evidence type="ECO:0000256" key="7">
    <source>
        <dbReference type="ARBA" id="ARBA00022692"/>
    </source>
</evidence>
<evidence type="ECO:0000256" key="2">
    <source>
        <dbReference type="ARBA" id="ARBA00004536"/>
    </source>
</evidence>
<keyword evidence="18" id="KW-1185">Reference proteome</keyword>
<keyword evidence="7 14" id="KW-0812">Transmembrane</keyword>
<dbReference type="STRING" id="644358.A0A0C4E2N9"/>
<dbReference type="GO" id="GO:0005886">
    <property type="term" value="C:plasma membrane"/>
    <property type="evidence" value="ECO:0007669"/>
    <property type="project" value="UniProtKB-SubCell"/>
</dbReference>
<keyword evidence="9 14" id="KW-1133">Transmembrane helix</keyword>
<protein>
    <recommendedName>
        <fullName evidence="5">Vezatin</fullName>
    </recommendedName>
</protein>
<evidence type="ECO:0000256" key="10">
    <source>
        <dbReference type="ARBA" id="ARBA00023054"/>
    </source>
</evidence>
<comment type="similarity">
    <text evidence="4">Belongs to the vezatin family.</text>
</comment>
<dbReference type="GO" id="GO:0098609">
    <property type="term" value="P:cell-cell adhesion"/>
    <property type="evidence" value="ECO:0007669"/>
    <property type="project" value="InterPro"/>
</dbReference>
<feature type="region of interest" description="Disordered" evidence="13">
    <location>
        <begin position="1"/>
        <end position="45"/>
    </location>
</feature>
<keyword evidence="11 14" id="KW-0472">Membrane</keyword>
<evidence type="ECO:0000256" key="4">
    <source>
        <dbReference type="ARBA" id="ARBA00007245"/>
    </source>
</evidence>
<feature type="transmembrane region" description="Helical" evidence="14">
    <location>
        <begin position="180"/>
        <end position="198"/>
    </location>
</feature>
<reference evidence="16" key="3">
    <citation type="submission" date="2011-03" db="EMBL/GenBank/DDBJ databases">
        <title>Annotation of Magnaporthe poae ATCC 64411.</title>
        <authorList>
            <person name="Ma L.-J."/>
            <person name="Dead R."/>
            <person name="Young S.K."/>
            <person name="Zeng Q."/>
            <person name="Gargeya S."/>
            <person name="Fitzgerald M."/>
            <person name="Haas B."/>
            <person name="Abouelleil A."/>
            <person name="Alvarado L."/>
            <person name="Arachchi H.M."/>
            <person name="Berlin A."/>
            <person name="Brown A."/>
            <person name="Chapman S.B."/>
            <person name="Chen Z."/>
            <person name="Dunbar C."/>
            <person name="Freedman E."/>
            <person name="Gearin G."/>
            <person name="Gellesch M."/>
            <person name="Goldberg J."/>
            <person name="Griggs A."/>
            <person name="Gujja S."/>
            <person name="Heiman D."/>
            <person name="Howarth C."/>
            <person name="Larson L."/>
            <person name="Lui A."/>
            <person name="MacDonald P.J.P."/>
            <person name="Mehta T."/>
            <person name="Montmayeur A."/>
            <person name="Murphy C."/>
            <person name="Neiman D."/>
            <person name="Pearson M."/>
            <person name="Priest M."/>
            <person name="Roberts A."/>
            <person name="Saif S."/>
            <person name="Shea T."/>
            <person name="Shenoy N."/>
            <person name="Sisk P."/>
            <person name="Stolte C."/>
            <person name="Sykes S."/>
            <person name="Yandava C."/>
            <person name="Wortman J."/>
            <person name="Nusbaum C."/>
            <person name="Birren B."/>
        </authorList>
    </citation>
    <scope>NUCLEOTIDE SEQUENCE</scope>
    <source>
        <strain evidence="16">ATCC 64411</strain>
    </source>
</reference>
<dbReference type="EMBL" id="GL876970">
    <property type="protein sequence ID" value="KLU87685.1"/>
    <property type="molecule type" value="Genomic_DNA"/>
</dbReference>
<keyword evidence="8" id="KW-0965">Cell junction</keyword>
<reference evidence="16" key="2">
    <citation type="submission" date="2010-05" db="EMBL/GenBank/DDBJ databases">
        <title>The Genome Sequence of Magnaporthe poae strain ATCC 64411.</title>
        <authorList>
            <consortium name="The Broad Institute Genome Sequencing Platform"/>
            <consortium name="Broad Institute Genome Sequencing Center for Infectious Disease"/>
            <person name="Ma L.-J."/>
            <person name="Dead R."/>
            <person name="Young S."/>
            <person name="Zeng Q."/>
            <person name="Koehrsen M."/>
            <person name="Alvarado L."/>
            <person name="Berlin A."/>
            <person name="Chapman S.B."/>
            <person name="Chen Z."/>
            <person name="Freedman E."/>
            <person name="Gellesch M."/>
            <person name="Goldberg J."/>
            <person name="Griggs A."/>
            <person name="Gujja S."/>
            <person name="Heilman E.R."/>
            <person name="Heiman D."/>
            <person name="Hepburn T."/>
            <person name="Howarth C."/>
            <person name="Jen D."/>
            <person name="Larson L."/>
            <person name="Mehta T."/>
            <person name="Neiman D."/>
            <person name="Pearson M."/>
            <person name="Roberts A."/>
            <person name="Saif S."/>
            <person name="Shea T."/>
            <person name="Shenoy N."/>
            <person name="Sisk P."/>
            <person name="Stolte C."/>
            <person name="Sykes S."/>
            <person name="Walk T."/>
            <person name="White J."/>
            <person name="Yandava C."/>
            <person name="Haas B."/>
            <person name="Nusbaum C."/>
            <person name="Birren B."/>
        </authorList>
    </citation>
    <scope>NUCLEOTIDE SEQUENCE</scope>
    <source>
        <strain evidence="16">ATCC 64411</strain>
    </source>
</reference>
<dbReference type="PANTHER" id="PTHR15989">
    <property type="entry name" value="VEZATIN"/>
    <property type="match status" value="1"/>
</dbReference>
<dbReference type="EnsemblFungi" id="MAPG_06679T0">
    <property type="protein sequence ID" value="MAPG_06679T0"/>
    <property type="gene ID" value="MAPG_06679"/>
</dbReference>
<evidence type="ECO:0000256" key="6">
    <source>
        <dbReference type="ARBA" id="ARBA00022475"/>
    </source>
</evidence>
<feature type="region of interest" description="Disordered" evidence="13">
    <location>
        <begin position="564"/>
        <end position="583"/>
    </location>
</feature>
<evidence type="ECO:0000256" key="1">
    <source>
        <dbReference type="ARBA" id="ARBA00004123"/>
    </source>
</evidence>
<reference evidence="18" key="1">
    <citation type="submission" date="2010-05" db="EMBL/GenBank/DDBJ databases">
        <title>The genome sequence of Magnaporthe poae strain ATCC 64411.</title>
        <authorList>
            <person name="Ma L.-J."/>
            <person name="Dead R."/>
            <person name="Young S."/>
            <person name="Zeng Q."/>
            <person name="Koehrsen M."/>
            <person name="Alvarado L."/>
            <person name="Berlin A."/>
            <person name="Chapman S.B."/>
            <person name="Chen Z."/>
            <person name="Freedman E."/>
            <person name="Gellesch M."/>
            <person name="Goldberg J."/>
            <person name="Griggs A."/>
            <person name="Gujja S."/>
            <person name="Heilman E.R."/>
            <person name="Heiman D."/>
            <person name="Hepburn T."/>
            <person name="Howarth C."/>
            <person name="Jen D."/>
            <person name="Larson L."/>
            <person name="Mehta T."/>
            <person name="Neiman D."/>
            <person name="Pearson M."/>
            <person name="Roberts A."/>
            <person name="Saif S."/>
            <person name="Shea T."/>
            <person name="Shenoy N."/>
            <person name="Sisk P."/>
            <person name="Stolte C."/>
            <person name="Sykes S."/>
            <person name="Walk T."/>
            <person name="White J."/>
            <person name="Yandava C."/>
            <person name="Haas B."/>
            <person name="Nusbaum C."/>
            <person name="Birren B."/>
        </authorList>
    </citation>
    <scope>NUCLEOTIDE SEQUENCE [LARGE SCALE GENOMIC DNA]</scope>
    <source>
        <strain evidence="18">ATCC 64411 / 73-15</strain>
    </source>
</reference>
<proteinExistence type="inferred from homology"/>
<evidence type="ECO:0000256" key="8">
    <source>
        <dbReference type="ARBA" id="ARBA00022949"/>
    </source>
</evidence>
<evidence type="ECO:0000256" key="5">
    <source>
        <dbReference type="ARBA" id="ARBA00018125"/>
    </source>
</evidence>
<keyword evidence="12" id="KW-0539">Nucleus</keyword>
<keyword evidence="10" id="KW-0175">Coiled coil</keyword>
<feature type="domain" description="Myosin-binding" evidence="15">
    <location>
        <begin position="159"/>
        <end position="436"/>
    </location>
</feature>
<evidence type="ECO:0000256" key="12">
    <source>
        <dbReference type="ARBA" id="ARBA00023242"/>
    </source>
</evidence>
<evidence type="ECO:0000256" key="9">
    <source>
        <dbReference type="ARBA" id="ARBA00022989"/>
    </source>
</evidence>
<feature type="transmembrane region" description="Helical" evidence="14">
    <location>
        <begin position="145"/>
        <end position="168"/>
    </location>
</feature>
<dbReference type="InterPro" id="IPR026859">
    <property type="entry name" value="Myosin-bd"/>
</dbReference>
<evidence type="ECO:0000313" key="16">
    <source>
        <dbReference type="EMBL" id="KLU87685.1"/>
    </source>
</evidence>
<gene>
    <name evidence="16" type="ORF">MAPG_06679</name>
</gene>
<dbReference type="Proteomes" id="UP000011715">
    <property type="component" value="Unassembled WGS sequence"/>
</dbReference>